<protein>
    <submittedName>
        <fullName evidence="4">Phosphoserine phosphatase RsbU</fullName>
        <ecNumber evidence="4">3.1.3.3</ecNumber>
    </submittedName>
</protein>
<dbReference type="GO" id="GO:0016791">
    <property type="term" value="F:phosphatase activity"/>
    <property type="evidence" value="ECO:0007669"/>
    <property type="project" value="TreeGrafter"/>
</dbReference>
<feature type="region of interest" description="Disordered" evidence="2">
    <location>
        <begin position="1"/>
        <end position="25"/>
    </location>
</feature>
<dbReference type="SMART" id="SM00331">
    <property type="entry name" value="PP2C_SIG"/>
    <property type="match status" value="1"/>
</dbReference>
<dbReference type="InterPro" id="IPR052016">
    <property type="entry name" value="Bact_Sigma-Reg"/>
</dbReference>
<evidence type="ECO:0000256" key="1">
    <source>
        <dbReference type="ARBA" id="ARBA00022801"/>
    </source>
</evidence>
<dbReference type="InterPro" id="IPR036457">
    <property type="entry name" value="PPM-type-like_dom_sf"/>
</dbReference>
<name>A0A517Z9A7_9PLAN</name>
<evidence type="ECO:0000313" key="5">
    <source>
        <dbReference type="Proteomes" id="UP000320496"/>
    </source>
</evidence>
<sequence length="585" mass="63162">MQPNRIDIGEFPPADGAAELSSRSTPATAETLAVELLTGERAGQLVRIDETPVMIGRSPECGLVLPAPMVSRHHARIRRGRSGATIEDLGSVNGTYINGARVAGRCPLVAGDHLQIDEFHLRVVSIPRSDMGTLLPGDSAARQNEATSEGLSCSTAILELRAVAHPDPLRDEPHAQQKLDAIFELTRATEDSLQLSDLLPRILDAAFRIFPGAHRGWILMPAAPGAPPVPTVGRTRDGRAAGNLPTAIDGELEEQVLRQRQAALGHDSRSGDRTGSDSIRSSTMVAPLGGRTSHCRGLIYLTADSSSHRFSSRDLDVLASVAILAGQLVEYARLHQIQLAVRSREHDLLVARDLQRHLLPLQPPSVPGFEFDQYYDPAGQVGGDYFGYVPLADGRIVVAVGDVSGKGVSAALLMARLCSEVNYCFAMSDTADAGIGRLNRSLSQSVLHGRFITFVACVLDPASREITVVNAGHVPPMILSRQSHQVEQISPEHSGPPLGLRPEWEYKPVHRVLQPGDTVLTLTDGLSEAISDDEQMFGFERIESTMRRGGTATQVVQGLVSQLREHTWHAQHKDDVCIVAFGPTQ</sequence>
<dbReference type="Gene3D" id="2.60.200.20">
    <property type="match status" value="1"/>
</dbReference>
<dbReference type="SUPFAM" id="SSF55781">
    <property type="entry name" value="GAF domain-like"/>
    <property type="match status" value="1"/>
</dbReference>
<dbReference type="InterPro" id="IPR008984">
    <property type="entry name" value="SMAD_FHA_dom_sf"/>
</dbReference>
<dbReference type="PANTHER" id="PTHR43156:SF2">
    <property type="entry name" value="STAGE II SPORULATION PROTEIN E"/>
    <property type="match status" value="1"/>
</dbReference>
<dbReference type="Pfam" id="PF00498">
    <property type="entry name" value="FHA"/>
    <property type="match status" value="1"/>
</dbReference>
<keyword evidence="1 4" id="KW-0378">Hydrolase</keyword>
<feature type="region of interest" description="Disordered" evidence="2">
    <location>
        <begin position="262"/>
        <end position="286"/>
    </location>
</feature>
<feature type="compositionally biased region" description="Basic and acidic residues" evidence="2">
    <location>
        <begin position="266"/>
        <end position="275"/>
    </location>
</feature>
<dbReference type="Gene3D" id="3.60.40.10">
    <property type="entry name" value="PPM-type phosphatase domain"/>
    <property type="match status" value="1"/>
</dbReference>
<dbReference type="SUPFAM" id="SSF49879">
    <property type="entry name" value="SMAD/FHA domain"/>
    <property type="match status" value="1"/>
</dbReference>
<dbReference type="Proteomes" id="UP000320496">
    <property type="component" value="Chromosome"/>
</dbReference>
<dbReference type="InterPro" id="IPR029016">
    <property type="entry name" value="GAF-like_dom_sf"/>
</dbReference>
<evidence type="ECO:0000313" key="4">
    <source>
        <dbReference type="EMBL" id="QDU39029.1"/>
    </source>
</evidence>
<dbReference type="CDD" id="cd00060">
    <property type="entry name" value="FHA"/>
    <property type="match status" value="1"/>
</dbReference>
<proteinExistence type="predicted"/>
<dbReference type="PANTHER" id="PTHR43156">
    <property type="entry name" value="STAGE II SPORULATION PROTEIN E-RELATED"/>
    <property type="match status" value="1"/>
</dbReference>
<dbReference type="Gene3D" id="3.30.450.40">
    <property type="match status" value="1"/>
</dbReference>
<gene>
    <name evidence="4" type="primary">rsbU_5</name>
    <name evidence="4" type="ORF">Mal4_33620</name>
</gene>
<reference evidence="4 5" key="1">
    <citation type="submission" date="2019-02" db="EMBL/GenBank/DDBJ databases">
        <title>Deep-cultivation of Planctomycetes and their phenomic and genomic characterization uncovers novel biology.</title>
        <authorList>
            <person name="Wiegand S."/>
            <person name="Jogler M."/>
            <person name="Boedeker C."/>
            <person name="Pinto D."/>
            <person name="Vollmers J."/>
            <person name="Rivas-Marin E."/>
            <person name="Kohn T."/>
            <person name="Peeters S.H."/>
            <person name="Heuer A."/>
            <person name="Rast P."/>
            <person name="Oberbeckmann S."/>
            <person name="Bunk B."/>
            <person name="Jeske O."/>
            <person name="Meyerdierks A."/>
            <person name="Storesund J.E."/>
            <person name="Kallscheuer N."/>
            <person name="Luecker S."/>
            <person name="Lage O.M."/>
            <person name="Pohl T."/>
            <person name="Merkel B.J."/>
            <person name="Hornburger P."/>
            <person name="Mueller R.-W."/>
            <person name="Bruemmer F."/>
            <person name="Labrenz M."/>
            <person name="Spormann A.M."/>
            <person name="Op den Camp H."/>
            <person name="Overmann J."/>
            <person name="Amann R."/>
            <person name="Jetten M.S.M."/>
            <person name="Mascher T."/>
            <person name="Medema M.H."/>
            <person name="Devos D.P."/>
            <person name="Kaster A.-K."/>
            <person name="Ovreas L."/>
            <person name="Rohde M."/>
            <person name="Galperin M.Y."/>
            <person name="Jogler C."/>
        </authorList>
    </citation>
    <scope>NUCLEOTIDE SEQUENCE [LARGE SCALE GENOMIC DNA]</scope>
    <source>
        <strain evidence="4 5">Mal4</strain>
    </source>
</reference>
<dbReference type="EMBL" id="CP036275">
    <property type="protein sequence ID" value="QDU39029.1"/>
    <property type="molecule type" value="Genomic_DNA"/>
</dbReference>
<dbReference type="SMART" id="SM00240">
    <property type="entry name" value="FHA"/>
    <property type="match status" value="1"/>
</dbReference>
<dbReference type="Pfam" id="PF07228">
    <property type="entry name" value="SpoIIE"/>
    <property type="match status" value="1"/>
</dbReference>
<dbReference type="InterPro" id="IPR001932">
    <property type="entry name" value="PPM-type_phosphatase-like_dom"/>
</dbReference>
<accession>A0A517Z9A7</accession>
<dbReference type="InterPro" id="IPR000253">
    <property type="entry name" value="FHA_dom"/>
</dbReference>
<dbReference type="PROSITE" id="PS50006">
    <property type="entry name" value="FHA_DOMAIN"/>
    <property type="match status" value="1"/>
</dbReference>
<feature type="domain" description="FHA" evidence="3">
    <location>
        <begin position="53"/>
        <end position="102"/>
    </location>
</feature>
<keyword evidence="5" id="KW-1185">Reference proteome</keyword>
<organism evidence="4 5">
    <name type="scientific">Maioricimonas rarisocia</name>
    <dbReference type="NCBI Taxonomy" id="2528026"/>
    <lineage>
        <taxon>Bacteria</taxon>
        <taxon>Pseudomonadati</taxon>
        <taxon>Planctomycetota</taxon>
        <taxon>Planctomycetia</taxon>
        <taxon>Planctomycetales</taxon>
        <taxon>Planctomycetaceae</taxon>
        <taxon>Maioricimonas</taxon>
    </lineage>
</organism>
<dbReference type="RefSeq" id="WP_197443533.1">
    <property type="nucleotide sequence ID" value="NZ_CP036275.1"/>
</dbReference>
<dbReference type="AlphaFoldDB" id="A0A517Z9A7"/>
<evidence type="ECO:0000259" key="3">
    <source>
        <dbReference type="PROSITE" id="PS50006"/>
    </source>
</evidence>
<dbReference type="KEGG" id="mri:Mal4_33620"/>
<dbReference type="SUPFAM" id="SSF81606">
    <property type="entry name" value="PP2C-like"/>
    <property type="match status" value="1"/>
</dbReference>
<dbReference type="EC" id="3.1.3.3" evidence="4"/>
<evidence type="ECO:0000256" key="2">
    <source>
        <dbReference type="SAM" id="MobiDB-lite"/>
    </source>
</evidence>